<feature type="domain" description="RNA polymerase sigma factor 70 region 4 type 2" evidence="6">
    <location>
        <begin position="145"/>
        <end position="196"/>
    </location>
</feature>
<dbReference type="PANTHER" id="PTHR43133:SF25">
    <property type="entry name" value="RNA POLYMERASE SIGMA FACTOR RFAY-RELATED"/>
    <property type="match status" value="1"/>
</dbReference>
<dbReference type="InterPro" id="IPR013325">
    <property type="entry name" value="RNA_pol_sigma_r2"/>
</dbReference>
<comment type="similarity">
    <text evidence="1">Belongs to the sigma-70 factor family. ECF subfamily.</text>
</comment>
<keyword evidence="4" id="KW-0804">Transcription</keyword>
<evidence type="ECO:0000256" key="3">
    <source>
        <dbReference type="ARBA" id="ARBA00023082"/>
    </source>
</evidence>
<dbReference type="CDD" id="cd06171">
    <property type="entry name" value="Sigma70_r4"/>
    <property type="match status" value="1"/>
</dbReference>
<evidence type="ECO:0000259" key="5">
    <source>
        <dbReference type="Pfam" id="PF04542"/>
    </source>
</evidence>
<keyword evidence="3" id="KW-0731">Sigma factor</keyword>
<gene>
    <name evidence="7" type="ORF">ACFFGN_07630</name>
</gene>
<evidence type="ECO:0000313" key="8">
    <source>
        <dbReference type="Proteomes" id="UP001589890"/>
    </source>
</evidence>
<dbReference type="InterPro" id="IPR014284">
    <property type="entry name" value="RNA_pol_sigma-70_dom"/>
</dbReference>
<dbReference type="Pfam" id="PF04542">
    <property type="entry name" value="Sigma70_r2"/>
    <property type="match status" value="1"/>
</dbReference>
<dbReference type="InterPro" id="IPR013324">
    <property type="entry name" value="RNA_pol_sigma_r3/r4-like"/>
</dbReference>
<keyword evidence="2" id="KW-0805">Transcription regulation</keyword>
<dbReference type="InterPro" id="IPR036388">
    <property type="entry name" value="WH-like_DNA-bd_sf"/>
</dbReference>
<dbReference type="Pfam" id="PF08281">
    <property type="entry name" value="Sigma70_r4_2"/>
    <property type="match status" value="1"/>
</dbReference>
<dbReference type="SUPFAM" id="SSF88946">
    <property type="entry name" value="Sigma2 domain of RNA polymerase sigma factors"/>
    <property type="match status" value="1"/>
</dbReference>
<dbReference type="InterPro" id="IPR039425">
    <property type="entry name" value="RNA_pol_sigma-70-like"/>
</dbReference>
<dbReference type="SUPFAM" id="SSF88659">
    <property type="entry name" value="Sigma3 and sigma4 domains of RNA polymerase sigma factors"/>
    <property type="match status" value="1"/>
</dbReference>
<feature type="domain" description="RNA polymerase sigma-70 region 2" evidence="5">
    <location>
        <begin position="39"/>
        <end position="76"/>
    </location>
</feature>
<keyword evidence="8" id="KW-1185">Reference proteome</keyword>
<reference evidence="7 8" key="1">
    <citation type="submission" date="2024-09" db="EMBL/GenBank/DDBJ databases">
        <authorList>
            <person name="Sun Q."/>
            <person name="Mori K."/>
        </authorList>
    </citation>
    <scope>NUCLEOTIDE SEQUENCE [LARGE SCALE GENOMIC DNA]</scope>
    <source>
        <strain evidence="7 8">CGMCC 1.15906</strain>
    </source>
</reference>
<dbReference type="Proteomes" id="UP001589890">
    <property type="component" value="Unassembled WGS sequence"/>
</dbReference>
<evidence type="ECO:0000259" key="6">
    <source>
        <dbReference type="Pfam" id="PF08281"/>
    </source>
</evidence>
<proteinExistence type="inferred from homology"/>
<evidence type="ECO:0000256" key="2">
    <source>
        <dbReference type="ARBA" id="ARBA00023015"/>
    </source>
</evidence>
<dbReference type="Gene3D" id="1.10.10.10">
    <property type="entry name" value="Winged helix-like DNA-binding domain superfamily/Winged helix DNA-binding domain"/>
    <property type="match status" value="1"/>
</dbReference>
<comment type="caution">
    <text evidence="7">The sequence shown here is derived from an EMBL/GenBank/DDBJ whole genome shotgun (WGS) entry which is preliminary data.</text>
</comment>
<evidence type="ECO:0000256" key="4">
    <source>
        <dbReference type="ARBA" id="ARBA00023163"/>
    </source>
</evidence>
<sequence length="210" mass="23101">MSTRSATLGVAVSMTSRADPDQHLWARLREADEHALTALFHRHSDAVYNFAFRRLSSWSAAEDAVQATFTTLWRRALNGRVDALTLPSARPLLLVMAGHECGNLRRSSRRQSALLDRVSTLDPGDEPDPATATAARLDDERAMAKVRAVLDELPTKQREVVELVIWSECSMAEAARALGVPEGTVKSRLARARRTLAARIDLGTSQEETA</sequence>
<dbReference type="Gene3D" id="1.10.1740.10">
    <property type="match status" value="1"/>
</dbReference>
<evidence type="ECO:0000313" key="7">
    <source>
        <dbReference type="EMBL" id="MFC0623927.1"/>
    </source>
</evidence>
<dbReference type="RefSeq" id="WP_380044631.1">
    <property type="nucleotide sequence ID" value="NZ_JBHLTC010000008.1"/>
</dbReference>
<dbReference type="InterPro" id="IPR013249">
    <property type="entry name" value="RNA_pol_sigma70_r4_t2"/>
</dbReference>
<dbReference type="EMBL" id="JBHLTC010000008">
    <property type="protein sequence ID" value="MFC0623927.1"/>
    <property type="molecule type" value="Genomic_DNA"/>
</dbReference>
<organism evidence="7 8">
    <name type="scientific">Kribbella deserti</name>
    <dbReference type="NCBI Taxonomy" id="1926257"/>
    <lineage>
        <taxon>Bacteria</taxon>
        <taxon>Bacillati</taxon>
        <taxon>Actinomycetota</taxon>
        <taxon>Actinomycetes</taxon>
        <taxon>Propionibacteriales</taxon>
        <taxon>Kribbellaceae</taxon>
        <taxon>Kribbella</taxon>
    </lineage>
</organism>
<dbReference type="InterPro" id="IPR007627">
    <property type="entry name" value="RNA_pol_sigma70_r2"/>
</dbReference>
<dbReference type="PANTHER" id="PTHR43133">
    <property type="entry name" value="RNA POLYMERASE ECF-TYPE SIGMA FACTO"/>
    <property type="match status" value="1"/>
</dbReference>
<evidence type="ECO:0000256" key="1">
    <source>
        <dbReference type="ARBA" id="ARBA00010641"/>
    </source>
</evidence>
<dbReference type="NCBIfam" id="TIGR02937">
    <property type="entry name" value="sigma70-ECF"/>
    <property type="match status" value="1"/>
</dbReference>
<protein>
    <submittedName>
        <fullName evidence="7">RNA polymerase sigma factor</fullName>
    </submittedName>
</protein>
<accession>A0ABV6QJM4</accession>
<name>A0ABV6QJM4_9ACTN</name>